<gene>
    <name evidence="7" type="ORF">PADG_02579</name>
</gene>
<dbReference type="eggNOG" id="KOG0591">
    <property type="taxonomic scope" value="Eukaryota"/>
</dbReference>
<dbReference type="Pfam" id="PF00069">
    <property type="entry name" value="Pkinase"/>
    <property type="match status" value="1"/>
</dbReference>
<keyword evidence="8" id="KW-1185">Reference proteome</keyword>
<dbReference type="InterPro" id="IPR000719">
    <property type="entry name" value="Prot_kinase_dom"/>
</dbReference>
<organism evidence="7 8">
    <name type="scientific">Paracoccidioides brasiliensis (strain Pb18)</name>
    <dbReference type="NCBI Taxonomy" id="502780"/>
    <lineage>
        <taxon>Eukaryota</taxon>
        <taxon>Fungi</taxon>
        <taxon>Dikarya</taxon>
        <taxon>Ascomycota</taxon>
        <taxon>Pezizomycotina</taxon>
        <taxon>Eurotiomycetes</taxon>
        <taxon>Eurotiomycetidae</taxon>
        <taxon>Onygenales</taxon>
        <taxon>Ajellomycetaceae</taxon>
        <taxon>Paracoccidioides</taxon>
    </lineage>
</organism>
<evidence type="ECO:0000313" key="8">
    <source>
        <dbReference type="Proteomes" id="UP000001628"/>
    </source>
</evidence>
<dbReference type="KEGG" id="pbn:PADG_02579"/>
<dbReference type="Proteomes" id="UP000001628">
    <property type="component" value="Unassembled WGS sequence"/>
</dbReference>
<dbReference type="VEuPathDB" id="FungiDB:PADG_02579"/>
<evidence type="ECO:0000256" key="2">
    <source>
        <dbReference type="ARBA" id="ARBA00022679"/>
    </source>
</evidence>
<dbReference type="RefSeq" id="XP_010758519.1">
    <property type="nucleotide sequence ID" value="XM_010760217.1"/>
</dbReference>
<keyword evidence="4 7" id="KW-0418">Kinase</keyword>
<dbReference type="PROSITE" id="PS50011">
    <property type="entry name" value="PROTEIN_KINASE_DOM"/>
    <property type="match status" value="1"/>
</dbReference>
<dbReference type="PANTHER" id="PTHR43671">
    <property type="entry name" value="SERINE/THREONINE-PROTEIN KINASE NEK"/>
    <property type="match status" value="1"/>
</dbReference>
<evidence type="ECO:0000313" key="7">
    <source>
        <dbReference type="EMBL" id="EEH46481.1"/>
    </source>
</evidence>
<name>C1G5X4_PARBD</name>
<keyword evidence="2" id="KW-0808">Transferase</keyword>
<dbReference type="PANTHER" id="PTHR43671:SF13">
    <property type="entry name" value="SERINE_THREONINE-PROTEIN KINASE NEK2"/>
    <property type="match status" value="1"/>
</dbReference>
<dbReference type="SMART" id="SM00220">
    <property type="entry name" value="S_TKc"/>
    <property type="match status" value="1"/>
</dbReference>
<dbReference type="AlphaFoldDB" id="C1G5X4"/>
<dbReference type="GO" id="GO:0005524">
    <property type="term" value="F:ATP binding"/>
    <property type="evidence" value="ECO:0007669"/>
    <property type="project" value="UniProtKB-KW"/>
</dbReference>
<keyword evidence="5" id="KW-0067">ATP-binding</keyword>
<dbReference type="GO" id="GO:0004674">
    <property type="term" value="F:protein serine/threonine kinase activity"/>
    <property type="evidence" value="ECO:0007669"/>
    <property type="project" value="UniProtKB-EC"/>
</dbReference>
<dbReference type="GeneID" id="22582035"/>
<evidence type="ECO:0000256" key="1">
    <source>
        <dbReference type="ARBA" id="ARBA00012513"/>
    </source>
</evidence>
<dbReference type="SUPFAM" id="SSF56112">
    <property type="entry name" value="Protein kinase-like (PK-like)"/>
    <property type="match status" value="1"/>
</dbReference>
<evidence type="ECO:0000256" key="5">
    <source>
        <dbReference type="ARBA" id="ARBA00022840"/>
    </source>
</evidence>
<dbReference type="EC" id="2.7.11.1" evidence="1"/>
<sequence>MFAVPVQPYFPISPLDIKYQVVQSLGREGGGFNAGIEVVRRRVDGLICVRKNLVLRPHSTPHHWQMEANMMSRLSGHRNICTLIEEYILLERAELYIEYCGKGTLHDFATYMKNQNIQVPESFVWHMLFGIVEALGWMHGGFVSGYEMFHANVLCLQGWLPVVHRDIKPDNCFLQFSPYGPLGYPTVKLGDFGLAIHAGDLSGLTESSARLCAPGWYAPEHPNCSEFSDVYRAATVAQFLCLPDGNVGIARQLPGNYSVGLNNCIRLGMEENVLNRPLAATFYRIMHSRTDVSGDWITVPPQAFKDLGV</sequence>
<keyword evidence="3" id="KW-0547">Nucleotide-binding</keyword>
<proteinExistence type="predicted"/>
<dbReference type="Gene3D" id="1.10.510.10">
    <property type="entry name" value="Transferase(Phosphotransferase) domain 1"/>
    <property type="match status" value="1"/>
</dbReference>
<feature type="domain" description="Protein kinase" evidence="6">
    <location>
        <begin position="22"/>
        <end position="290"/>
    </location>
</feature>
<dbReference type="InterPro" id="IPR008271">
    <property type="entry name" value="Ser/Thr_kinase_AS"/>
</dbReference>
<dbReference type="PROSITE" id="PS00108">
    <property type="entry name" value="PROTEIN_KINASE_ST"/>
    <property type="match status" value="1"/>
</dbReference>
<evidence type="ECO:0000256" key="4">
    <source>
        <dbReference type="ARBA" id="ARBA00022777"/>
    </source>
</evidence>
<reference evidence="7 8" key="1">
    <citation type="journal article" date="2011" name="PLoS Genet.">
        <title>Comparative genomic analysis of human fungal pathogens causing paracoccidioidomycosis.</title>
        <authorList>
            <person name="Desjardins C.A."/>
            <person name="Champion M.D."/>
            <person name="Holder J.W."/>
            <person name="Muszewska A."/>
            <person name="Goldberg J."/>
            <person name="Bailao A.M."/>
            <person name="Brigido M.M."/>
            <person name="Ferreira M.E."/>
            <person name="Garcia A.M."/>
            <person name="Grynberg M."/>
            <person name="Gujja S."/>
            <person name="Heiman D.I."/>
            <person name="Henn M.R."/>
            <person name="Kodira C.D."/>
            <person name="Leon-Narvaez H."/>
            <person name="Longo L.V."/>
            <person name="Ma L.J."/>
            <person name="Malavazi I."/>
            <person name="Matsuo A.L."/>
            <person name="Morais F.V."/>
            <person name="Pereira M."/>
            <person name="Rodriguez-Brito S."/>
            <person name="Sakthikumar S."/>
            <person name="Salem-Izacc S.M."/>
            <person name="Sykes S.M."/>
            <person name="Teixeira M.M."/>
            <person name="Vallejo M.C."/>
            <person name="Walter M.E."/>
            <person name="Yandava C."/>
            <person name="Young S."/>
            <person name="Zeng Q."/>
            <person name="Zucker J."/>
            <person name="Felipe M.S."/>
            <person name="Goldman G.H."/>
            <person name="Haas B.J."/>
            <person name="McEwen J.G."/>
            <person name="Nino-Vega G."/>
            <person name="Puccia R."/>
            <person name="San-Blas G."/>
            <person name="Soares C.M."/>
            <person name="Birren B.W."/>
            <person name="Cuomo C.A."/>
        </authorList>
    </citation>
    <scope>NUCLEOTIDE SEQUENCE [LARGE SCALE GENOMIC DNA]</scope>
    <source>
        <strain evidence="7 8">Pb18</strain>
    </source>
</reference>
<dbReference type="HOGENOM" id="CLU_078818_0_0_1"/>
<dbReference type="OMA" id="RPEANAM"/>
<dbReference type="STRING" id="502780.C1G5X4"/>
<dbReference type="OrthoDB" id="310217at2759"/>
<protein>
    <recommendedName>
        <fullName evidence="1">non-specific serine/threonine protein kinase</fullName>
        <ecNumber evidence="1">2.7.11.1</ecNumber>
    </recommendedName>
</protein>
<evidence type="ECO:0000256" key="3">
    <source>
        <dbReference type="ARBA" id="ARBA00022741"/>
    </source>
</evidence>
<dbReference type="EMBL" id="KN275959">
    <property type="protein sequence ID" value="EEH46481.1"/>
    <property type="molecule type" value="Genomic_DNA"/>
</dbReference>
<dbReference type="InterPro" id="IPR050660">
    <property type="entry name" value="NEK_Ser/Thr_kinase"/>
</dbReference>
<dbReference type="InParanoid" id="C1G5X4"/>
<evidence type="ECO:0000259" key="6">
    <source>
        <dbReference type="PROSITE" id="PS50011"/>
    </source>
</evidence>
<accession>C1G5X4</accession>
<dbReference type="InterPro" id="IPR011009">
    <property type="entry name" value="Kinase-like_dom_sf"/>
</dbReference>